<reference evidence="8 9" key="1">
    <citation type="submission" date="2015-01" db="EMBL/GenBank/DDBJ databases">
        <title>Evolution of Trichinella species and genotypes.</title>
        <authorList>
            <person name="Korhonen P.K."/>
            <person name="Edoardo P."/>
            <person name="Giuseppe L.R."/>
            <person name="Gasser R.B."/>
        </authorList>
    </citation>
    <scope>NUCLEOTIDE SEQUENCE [LARGE SCALE GENOMIC DNA]</scope>
    <source>
        <strain evidence="8">ISS37</strain>
    </source>
</reference>
<dbReference type="OrthoDB" id="10069167at2759"/>
<proteinExistence type="predicted"/>
<dbReference type="Proteomes" id="UP000054630">
    <property type="component" value="Unassembled WGS sequence"/>
</dbReference>
<dbReference type="PROSITE" id="PS00478">
    <property type="entry name" value="LIM_DOMAIN_1"/>
    <property type="match status" value="1"/>
</dbReference>
<dbReference type="InterPro" id="IPR047120">
    <property type="entry name" value="Pk/Esn/Tes"/>
</dbReference>
<keyword evidence="3 5" id="KW-0862">Zinc</keyword>
<keyword evidence="4 5" id="KW-0440">LIM domain</keyword>
<organism evidence="8 9">
    <name type="scientific">Trichinella nelsoni</name>
    <dbReference type="NCBI Taxonomy" id="6336"/>
    <lineage>
        <taxon>Eukaryota</taxon>
        <taxon>Metazoa</taxon>
        <taxon>Ecdysozoa</taxon>
        <taxon>Nematoda</taxon>
        <taxon>Enoplea</taxon>
        <taxon>Dorylaimia</taxon>
        <taxon>Trichinellida</taxon>
        <taxon>Trichinellidae</taxon>
        <taxon>Trichinella</taxon>
    </lineage>
</organism>
<accession>A0A0V0RRR3</accession>
<dbReference type="AlphaFoldDB" id="A0A0V0RRR3"/>
<keyword evidence="9" id="KW-1185">Reference proteome</keyword>
<dbReference type="SMART" id="SM00132">
    <property type="entry name" value="LIM"/>
    <property type="match status" value="1"/>
</dbReference>
<evidence type="ECO:0000259" key="7">
    <source>
        <dbReference type="PROSITE" id="PS51303"/>
    </source>
</evidence>
<comment type="caution">
    <text evidence="8">The sequence shown here is derived from an EMBL/GenBank/DDBJ whole genome shotgun (WGS) entry which is preliminary data.</text>
</comment>
<evidence type="ECO:0000256" key="5">
    <source>
        <dbReference type="PROSITE-ProRule" id="PRU00125"/>
    </source>
</evidence>
<dbReference type="InterPro" id="IPR001781">
    <property type="entry name" value="Znf_LIM"/>
</dbReference>
<evidence type="ECO:0000313" key="8">
    <source>
        <dbReference type="EMBL" id="KRX16970.1"/>
    </source>
</evidence>
<evidence type="ECO:0000256" key="2">
    <source>
        <dbReference type="ARBA" id="ARBA00022737"/>
    </source>
</evidence>
<dbReference type="PANTHER" id="PTHR24211:SF22">
    <property type="entry name" value="TESTIN"/>
    <property type="match status" value="1"/>
</dbReference>
<dbReference type="Pfam" id="PF06297">
    <property type="entry name" value="PET"/>
    <property type="match status" value="1"/>
</dbReference>
<dbReference type="Gene3D" id="2.10.110.10">
    <property type="entry name" value="Cysteine Rich Protein"/>
    <property type="match status" value="1"/>
</dbReference>
<dbReference type="CDD" id="cd09340">
    <property type="entry name" value="LIM1_Testin_like"/>
    <property type="match status" value="1"/>
</dbReference>
<evidence type="ECO:0000256" key="1">
    <source>
        <dbReference type="ARBA" id="ARBA00022723"/>
    </source>
</evidence>
<dbReference type="SUPFAM" id="SSF57716">
    <property type="entry name" value="Glucocorticoid receptor-like (DNA-binding domain)"/>
    <property type="match status" value="1"/>
</dbReference>
<gene>
    <name evidence="8" type="primary">TES</name>
    <name evidence="8" type="ORF">T07_7742</name>
</gene>
<dbReference type="GO" id="GO:0008270">
    <property type="term" value="F:zinc ion binding"/>
    <property type="evidence" value="ECO:0007669"/>
    <property type="project" value="InterPro"/>
</dbReference>
<evidence type="ECO:0000313" key="9">
    <source>
        <dbReference type="Proteomes" id="UP000054630"/>
    </source>
</evidence>
<dbReference type="PANTHER" id="PTHR24211">
    <property type="entry name" value="LIM DOMAIN-CONTAINING PROTEIN"/>
    <property type="match status" value="1"/>
</dbReference>
<protein>
    <submittedName>
        <fullName evidence="8">Testin</fullName>
    </submittedName>
</protein>
<keyword evidence="1 5" id="KW-0479">Metal-binding</keyword>
<dbReference type="PROSITE" id="PS50023">
    <property type="entry name" value="LIM_DOMAIN_2"/>
    <property type="match status" value="1"/>
</dbReference>
<dbReference type="InterPro" id="IPR010442">
    <property type="entry name" value="PET_domain"/>
</dbReference>
<evidence type="ECO:0000256" key="4">
    <source>
        <dbReference type="ARBA" id="ARBA00023038"/>
    </source>
</evidence>
<evidence type="ECO:0000259" key="6">
    <source>
        <dbReference type="PROSITE" id="PS50023"/>
    </source>
</evidence>
<feature type="domain" description="PET" evidence="7">
    <location>
        <begin position="101"/>
        <end position="211"/>
    </location>
</feature>
<name>A0A0V0RRR3_9BILA</name>
<dbReference type="PROSITE" id="PS51303">
    <property type="entry name" value="PET"/>
    <property type="match status" value="1"/>
</dbReference>
<evidence type="ECO:0000256" key="3">
    <source>
        <dbReference type="ARBA" id="ARBA00022833"/>
    </source>
</evidence>
<feature type="domain" description="LIM zinc-binding" evidence="6">
    <location>
        <begin position="216"/>
        <end position="281"/>
    </location>
</feature>
<dbReference type="Pfam" id="PF00412">
    <property type="entry name" value="LIM"/>
    <property type="match status" value="1"/>
</dbReference>
<dbReference type="EMBL" id="JYDL01000096">
    <property type="protein sequence ID" value="KRX16970.1"/>
    <property type="molecule type" value="Genomic_DNA"/>
</dbReference>
<sequence>MRNKFMSVSTHSQNVTMKTDVKSAIYAFENKKKQVLAHEFGFGSPCRKCGEKCPGLELHFWRKICMQCKCGKEDHDIVIENVDPGQFRIGRLFQKQADASNNNGRLLQQLNSSSAALENFEWTPPSSVSALLSEKFLFTLPKEFRPIRGTEGAIRRRQALERQLPLHDLDINAASHPVDQCERVNMEKFLTTMKLCNVGQGVVKEVEHEMQFHKFENCFSCNSVATPGEVIVVADRFGPNVFWHPMCFRCSVCNDYLVDLIYFYKNGKIFCGRHFGESLCPRCAGCDEAGIVIISKIISPTVWIAMKIIGQKHAISVERRSQPTPIALNSPASTGMLTTNVFPVPRVEKAWSDVDFYSLPALCFVLQLAKLLQKKFNCRTRLNEV</sequence>
<keyword evidence="2" id="KW-0677">Repeat</keyword>